<gene>
    <name evidence="1" type="ordered locus">PHZ_c1213</name>
</gene>
<protein>
    <recommendedName>
        <fullName evidence="3">GxxExxY protein</fullName>
    </recommendedName>
</protein>
<accession>B4R8K0</accession>
<proteinExistence type="predicted"/>
<evidence type="ECO:0008006" key="3">
    <source>
        <dbReference type="Google" id="ProtNLM"/>
    </source>
</evidence>
<dbReference type="InterPro" id="IPR026350">
    <property type="entry name" value="GxxExxY"/>
</dbReference>
<dbReference type="STRING" id="450851.PHZ_c1213"/>
<reference evidence="1 2" key="1">
    <citation type="journal article" date="2008" name="BMC Genomics">
        <title>Complete genome of Phenylobacterium zucineum - a novel facultative intracellular bacterium isolated from human erythroleukemia cell line K562.</title>
        <authorList>
            <person name="Luo Y."/>
            <person name="Xu X."/>
            <person name="Ding Z."/>
            <person name="Liu Z."/>
            <person name="Zhang B."/>
            <person name="Yan Z."/>
            <person name="Sun J."/>
            <person name="Hu S."/>
            <person name="Hu X."/>
        </authorList>
    </citation>
    <scope>NUCLEOTIDE SEQUENCE [LARGE SCALE GENOMIC DNA]</scope>
    <source>
        <strain evidence="1 2">HLK1</strain>
    </source>
</reference>
<dbReference type="EMBL" id="CP000747">
    <property type="protein sequence ID" value="ACG77627.1"/>
    <property type="molecule type" value="Genomic_DNA"/>
</dbReference>
<dbReference type="OrthoDB" id="9806869at2"/>
<evidence type="ECO:0000313" key="2">
    <source>
        <dbReference type="Proteomes" id="UP000001868"/>
    </source>
</evidence>
<dbReference type="eggNOG" id="COG0614">
    <property type="taxonomic scope" value="Bacteria"/>
</dbReference>
<name>B4R8K0_PHEZH</name>
<dbReference type="Proteomes" id="UP000001868">
    <property type="component" value="Chromosome"/>
</dbReference>
<evidence type="ECO:0000313" key="1">
    <source>
        <dbReference type="EMBL" id="ACG77627.1"/>
    </source>
</evidence>
<dbReference type="KEGG" id="pzu:PHZ_c1213"/>
<dbReference type="Pfam" id="PF13366">
    <property type="entry name" value="PDDEXK_3"/>
    <property type="match status" value="1"/>
</dbReference>
<sequence>MNHQDHQDHQAVGASVDRVAKQVIDAGLKVHRALGPGLLESAYEHCLAHELGLRGLPVRRQVPMPVTYDGMELDAGYRLDLVVINFNARLFRDGVRRFAL</sequence>
<dbReference type="HOGENOM" id="CLU_2303305_0_0_5"/>
<keyword evidence="2" id="KW-1185">Reference proteome</keyword>
<dbReference type="AlphaFoldDB" id="B4R8K0"/>
<dbReference type="RefSeq" id="WP_012521772.1">
    <property type="nucleotide sequence ID" value="NC_011144.1"/>
</dbReference>
<dbReference type="NCBIfam" id="TIGR04256">
    <property type="entry name" value="GxxExxY"/>
    <property type="match status" value="1"/>
</dbReference>
<organism evidence="1 2">
    <name type="scientific">Phenylobacterium zucineum (strain HLK1)</name>
    <dbReference type="NCBI Taxonomy" id="450851"/>
    <lineage>
        <taxon>Bacteria</taxon>
        <taxon>Pseudomonadati</taxon>
        <taxon>Pseudomonadota</taxon>
        <taxon>Alphaproteobacteria</taxon>
        <taxon>Caulobacterales</taxon>
        <taxon>Caulobacteraceae</taxon>
        <taxon>Phenylobacterium</taxon>
    </lineage>
</organism>